<dbReference type="AlphaFoldDB" id="A0A6I6GLM6"/>
<gene>
    <name evidence="1" type="ORF">GLV81_10945</name>
</gene>
<protein>
    <submittedName>
        <fullName evidence="1">Uncharacterized protein</fullName>
    </submittedName>
</protein>
<keyword evidence="2" id="KW-1185">Reference proteome</keyword>
<accession>A0A6I6GLM6</accession>
<proteinExistence type="predicted"/>
<dbReference type="Proteomes" id="UP000426027">
    <property type="component" value="Chromosome"/>
</dbReference>
<evidence type="ECO:0000313" key="2">
    <source>
        <dbReference type="Proteomes" id="UP000426027"/>
    </source>
</evidence>
<evidence type="ECO:0000313" key="1">
    <source>
        <dbReference type="EMBL" id="QGW28548.1"/>
    </source>
</evidence>
<dbReference type="KEGG" id="fls:GLV81_10945"/>
<reference evidence="1 2" key="1">
    <citation type="submission" date="2019-11" db="EMBL/GenBank/DDBJ databases">
        <authorList>
            <person name="Im W.T."/>
        </authorList>
    </citation>
    <scope>NUCLEOTIDE SEQUENCE [LARGE SCALE GENOMIC DNA]</scope>
    <source>
        <strain evidence="1 2">SB-02</strain>
    </source>
</reference>
<dbReference type="EMBL" id="CP046566">
    <property type="protein sequence ID" value="QGW28548.1"/>
    <property type="molecule type" value="Genomic_DNA"/>
</dbReference>
<sequence>MLETVAFPKLPQAPQLKGCRAGSSSWPVGGVVRGGHYYQRPERLLHKALYVDSPNTICCMAALAGIGF</sequence>
<organism evidence="1 2">
    <name type="scientific">Phnomibacter ginsenosidimutans</name>
    <dbReference type="NCBI Taxonomy" id="2676868"/>
    <lineage>
        <taxon>Bacteria</taxon>
        <taxon>Pseudomonadati</taxon>
        <taxon>Bacteroidota</taxon>
        <taxon>Chitinophagia</taxon>
        <taxon>Chitinophagales</taxon>
        <taxon>Chitinophagaceae</taxon>
        <taxon>Phnomibacter</taxon>
    </lineage>
</organism>
<name>A0A6I6GLM6_9BACT</name>